<dbReference type="Proteomes" id="UP000002505">
    <property type="component" value="Plasmid pACHL01"/>
</dbReference>
<reference evidence="1" key="1">
    <citation type="submission" date="2009-01" db="EMBL/GenBank/DDBJ databases">
        <title>Complete sequence of plasmid1 of Arthrobacter chlorophenolicus A6.</title>
        <authorList>
            <consortium name="US DOE Joint Genome Institute"/>
            <person name="Lucas S."/>
            <person name="Copeland A."/>
            <person name="Lapidus A."/>
            <person name="Glavina del Rio T."/>
            <person name="Tice H."/>
            <person name="Bruce D."/>
            <person name="Goodwin L."/>
            <person name="Pitluck S."/>
            <person name="Goltsman E."/>
            <person name="Clum A."/>
            <person name="Larimer F."/>
            <person name="Land M."/>
            <person name="Hauser L."/>
            <person name="Kyrpides N."/>
            <person name="Mikhailova N."/>
            <person name="Jansson J."/>
            <person name="Richardson P."/>
        </authorList>
    </citation>
    <scope>NUCLEOTIDE SEQUENCE [LARGE SCALE GENOMIC DNA]</scope>
    <source>
        <strain evidence="1">A6</strain>
        <plasmid evidence="1">pACHL01</plasmid>
    </source>
</reference>
<evidence type="ECO:0000313" key="1">
    <source>
        <dbReference type="EMBL" id="ACL42385.1"/>
    </source>
</evidence>
<geneLocation type="plasmid" evidence="1 2">
    <name>pACHL01</name>
</geneLocation>
<accession>B8HIY8</accession>
<dbReference type="EMBL" id="CP001342">
    <property type="protein sequence ID" value="ACL42385.1"/>
    <property type="molecule type" value="Genomic_DNA"/>
</dbReference>
<organism evidence="1 2">
    <name type="scientific">Pseudarthrobacter chlorophenolicus (strain ATCC 700700 / DSM 12829 / CIP 107037 / JCM 12360 / KCTC 9906 / NCIMB 13794 / A6)</name>
    <name type="common">Arthrobacter chlorophenolicus</name>
    <dbReference type="NCBI Taxonomy" id="452863"/>
    <lineage>
        <taxon>Bacteria</taxon>
        <taxon>Bacillati</taxon>
        <taxon>Actinomycetota</taxon>
        <taxon>Actinomycetes</taxon>
        <taxon>Micrococcales</taxon>
        <taxon>Micrococcaceae</taxon>
        <taxon>Pseudarthrobacter</taxon>
    </lineage>
</organism>
<proteinExistence type="predicted"/>
<keyword evidence="2" id="KW-1185">Reference proteome</keyword>
<dbReference type="AlphaFoldDB" id="B8HIY8"/>
<name>B8HIY8_PSECP</name>
<dbReference type="SUPFAM" id="SSF46785">
    <property type="entry name" value="Winged helix' DNA-binding domain"/>
    <property type="match status" value="1"/>
</dbReference>
<dbReference type="InterPro" id="IPR036390">
    <property type="entry name" value="WH_DNA-bd_sf"/>
</dbReference>
<dbReference type="KEGG" id="ach:Achl_4434"/>
<evidence type="ECO:0000313" key="2">
    <source>
        <dbReference type="Proteomes" id="UP000002505"/>
    </source>
</evidence>
<dbReference type="HOGENOM" id="CLU_2434496_0_0_11"/>
<sequence>MAVMPQTNVQQTSAVAYASLEDLGERQAAVRNAISSLGAACNQKIADYLGVPVNQVTGRVFELRDKGLVREAYKAVWLPTGRNVIWWETV</sequence>
<protein>
    <submittedName>
        <fullName evidence="1">Uncharacterized protein</fullName>
    </submittedName>
</protein>
<gene>
    <name evidence="1" type="ordered locus">Achl_4434</name>
</gene>
<keyword evidence="1" id="KW-0614">Plasmid</keyword>